<dbReference type="AlphaFoldDB" id="A0A0L6V853"/>
<protein>
    <recommendedName>
        <fullName evidence="1">Retrovirus-related Pol polyprotein from transposon TNT 1-94-like beta-barrel domain-containing protein</fullName>
    </recommendedName>
</protein>
<keyword evidence="3" id="KW-1185">Reference proteome</keyword>
<dbReference type="Pfam" id="PF22936">
    <property type="entry name" value="Pol_BBD"/>
    <property type="match status" value="1"/>
</dbReference>
<comment type="caution">
    <text evidence="2">The sequence shown here is derived from an EMBL/GenBank/DDBJ whole genome shotgun (WGS) entry which is preliminary data.</text>
</comment>
<organism evidence="2 3">
    <name type="scientific">Puccinia sorghi</name>
    <dbReference type="NCBI Taxonomy" id="27349"/>
    <lineage>
        <taxon>Eukaryota</taxon>
        <taxon>Fungi</taxon>
        <taxon>Dikarya</taxon>
        <taxon>Basidiomycota</taxon>
        <taxon>Pucciniomycotina</taxon>
        <taxon>Pucciniomycetes</taxon>
        <taxon>Pucciniales</taxon>
        <taxon>Pucciniaceae</taxon>
        <taxon>Puccinia</taxon>
    </lineage>
</organism>
<dbReference type="EMBL" id="LAVV01007163">
    <property type="protein sequence ID" value="KNZ56884.1"/>
    <property type="molecule type" value="Genomic_DNA"/>
</dbReference>
<dbReference type="Proteomes" id="UP000037035">
    <property type="component" value="Unassembled WGS sequence"/>
</dbReference>
<evidence type="ECO:0000259" key="1">
    <source>
        <dbReference type="Pfam" id="PF22936"/>
    </source>
</evidence>
<proteinExistence type="predicted"/>
<gene>
    <name evidence="2" type="ORF">VP01_2294g1</name>
</gene>
<accession>A0A0L6V853</accession>
<evidence type="ECO:0000313" key="3">
    <source>
        <dbReference type="Proteomes" id="UP000037035"/>
    </source>
</evidence>
<dbReference type="VEuPathDB" id="FungiDB:VP01_2294g1"/>
<dbReference type="InterPro" id="IPR054722">
    <property type="entry name" value="PolX-like_BBD"/>
</dbReference>
<sequence>MSTLEIKGKGTIRVSFNDKSFIFHNVLLVPKITVNVLSLRHLLLDLCNVNFEINHFSISKDDAILFEGRYHNNLPILEFEPMKHQSHLSSAELLHKSLGHQLSLTDLHPPPSHLRNCIWISLAPSLLCHTNSINISSLLSTQTQDSWRPSQ</sequence>
<name>A0A0L6V853_9BASI</name>
<dbReference type="OrthoDB" id="2731005at2759"/>
<feature type="domain" description="Retrovirus-related Pol polyprotein from transposon TNT 1-94-like beta-barrel" evidence="1">
    <location>
        <begin position="2"/>
        <end position="42"/>
    </location>
</feature>
<reference evidence="2 3" key="1">
    <citation type="submission" date="2015-08" db="EMBL/GenBank/DDBJ databases">
        <title>Next Generation Sequencing and Analysis of the Genome of Puccinia sorghi L Schw, the Causal Agent of Maize Common Rust.</title>
        <authorList>
            <person name="Rochi L."/>
            <person name="Burguener G."/>
            <person name="Darino M."/>
            <person name="Turjanski A."/>
            <person name="Kreff E."/>
            <person name="Dieguez M.J."/>
            <person name="Sacco F."/>
        </authorList>
    </citation>
    <scope>NUCLEOTIDE SEQUENCE [LARGE SCALE GENOMIC DNA]</scope>
    <source>
        <strain evidence="2 3">RO10H11247</strain>
    </source>
</reference>
<evidence type="ECO:0000313" key="2">
    <source>
        <dbReference type="EMBL" id="KNZ56884.1"/>
    </source>
</evidence>